<dbReference type="Proteomes" id="UP000460435">
    <property type="component" value="Unassembled WGS sequence"/>
</dbReference>
<dbReference type="PANTHER" id="PTHR33542">
    <property type="entry name" value="SIROHYDROCHLORIN FERROCHELATASE, CHLOROPLASTIC"/>
    <property type="match status" value="1"/>
</dbReference>
<accession>A0A7K3MC72</accession>
<protein>
    <submittedName>
        <fullName evidence="3">Sirohydrochlorin chelatase</fullName>
    </submittedName>
</protein>
<dbReference type="CDD" id="cd03416">
    <property type="entry name" value="CbiX_SirB_N"/>
    <property type="match status" value="1"/>
</dbReference>
<comment type="caution">
    <text evidence="3">The sequence shown here is derived from an EMBL/GenBank/DDBJ whole genome shotgun (WGS) entry which is preliminary data.</text>
</comment>
<dbReference type="GO" id="GO:0046872">
    <property type="term" value="F:metal ion binding"/>
    <property type="evidence" value="ECO:0007669"/>
    <property type="project" value="UniProtKB-KW"/>
</dbReference>
<evidence type="ECO:0000313" key="3">
    <source>
        <dbReference type="EMBL" id="NDL60770.1"/>
    </source>
</evidence>
<dbReference type="Pfam" id="PF01903">
    <property type="entry name" value="CbiX"/>
    <property type="match status" value="2"/>
</dbReference>
<keyword evidence="2" id="KW-0456">Lyase</keyword>
<dbReference type="GO" id="GO:0016829">
    <property type="term" value="F:lyase activity"/>
    <property type="evidence" value="ECO:0007669"/>
    <property type="project" value="UniProtKB-KW"/>
</dbReference>
<dbReference type="InterPro" id="IPR050963">
    <property type="entry name" value="Sirohydro_Cobaltochel/CbiX"/>
</dbReference>
<proteinExistence type="predicted"/>
<sequence length="231" mass="24163">MNESVRPLVAVAHGTRDPEGPVVLEKLLEEVRTRVPGVDVRIAYVDVIGPMLDEVLAEVPGTPVVVPMFLASGYHVRSDVPAAVESTGGRAVVTPALGPDDAVVEAVADRLRSEGELPDAVVMAAAGSADRNALREVEVAAAKLAAALDREVVAAYVTTAEPSVGDAVRTLRDAGFKRVGVASYLLAPGLFLRRLADVGADVVAPPIGIHPAVVDLVAHRYREAMRDSTQA</sequence>
<evidence type="ECO:0000256" key="2">
    <source>
        <dbReference type="ARBA" id="ARBA00023239"/>
    </source>
</evidence>
<dbReference type="RefSeq" id="WP_162453476.1">
    <property type="nucleotide sequence ID" value="NZ_WLZY01000014.1"/>
</dbReference>
<dbReference type="PANTHER" id="PTHR33542:SF5">
    <property type="entry name" value="FERROCHELATASE CHE1"/>
    <property type="match status" value="1"/>
</dbReference>
<reference evidence="3 4" key="1">
    <citation type="submission" date="2019-11" db="EMBL/GenBank/DDBJ databases">
        <authorList>
            <person name="Li X.-J."/>
            <person name="Feng X.-M."/>
        </authorList>
    </citation>
    <scope>NUCLEOTIDE SEQUENCE [LARGE SCALE GENOMIC DNA]</scope>
    <source>
        <strain evidence="3 4">XMNu-373</strain>
    </source>
</reference>
<dbReference type="SUPFAM" id="SSF53800">
    <property type="entry name" value="Chelatase"/>
    <property type="match status" value="1"/>
</dbReference>
<keyword evidence="4" id="KW-1185">Reference proteome</keyword>
<dbReference type="EMBL" id="WLZY01000014">
    <property type="protein sequence ID" value="NDL60770.1"/>
    <property type="molecule type" value="Genomic_DNA"/>
</dbReference>
<name>A0A7K3MC72_9ACTN</name>
<organism evidence="3 4">
    <name type="scientific">Phytoactinopolyspora mesophila</name>
    <dbReference type="NCBI Taxonomy" id="2650750"/>
    <lineage>
        <taxon>Bacteria</taxon>
        <taxon>Bacillati</taxon>
        <taxon>Actinomycetota</taxon>
        <taxon>Actinomycetes</taxon>
        <taxon>Jiangellales</taxon>
        <taxon>Jiangellaceae</taxon>
        <taxon>Phytoactinopolyspora</taxon>
    </lineage>
</organism>
<dbReference type="Gene3D" id="3.40.50.1400">
    <property type="match status" value="2"/>
</dbReference>
<keyword evidence="1" id="KW-0479">Metal-binding</keyword>
<dbReference type="InterPro" id="IPR002762">
    <property type="entry name" value="CbiX-like"/>
</dbReference>
<evidence type="ECO:0000256" key="1">
    <source>
        <dbReference type="ARBA" id="ARBA00022723"/>
    </source>
</evidence>
<evidence type="ECO:0000313" key="4">
    <source>
        <dbReference type="Proteomes" id="UP000460435"/>
    </source>
</evidence>
<gene>
    <name evidence="3" type="ORF">F7O44_27210</name>
</gene>
<dbReference type="AlphaFoldDB" id="A0A7K3MC72"/>